<feature type="transmembrane region" description="Helical" evidence="6">
    <location>
        <begin position="16"/>
        <end position="34"/>
    </location>
</feature>
<keyword evidence="2" id="KW-1003">Cell membrane</keyword>
<feature type="transmembrane region" description="Helical" evidence="6">
    <location>
        <begin position="403"/>
        <end position="430"/>
    </location>
</feature>
<feature type="transmembrane region" description="Helical" evidence="6">
    <location>
        <begin position="732"/>
        <end position="750"/>
    </location>
</feature>
<dbReference type="PANTHER" id="PTHR33406">
    <property type="entry name" value="MEMBRANE PROTEIN MJ1562-RELATED"/>
    <property type="match status" value="1"/>
</dbReference>
<evidence type="ECO:0000256" key="3">
    <source>
        <dbReference type="ARBA" id="ARBA00022692"/>
    </source>
</evidence>
<evidence type="ECO:0000256" key="5">
    <source>
        <dbReference type="ARBA" id="ARBA00023136"/>
    </source>
</evidence>
<evidence type="ECO:0000313" key="9">
    <source>
        <dbReference type="Proteomes" id="UP000326354"/>
    </source>
</evidence>
<feature type="domain" description="SSD" evidence="7">
    <location>
        <begin position="757"/>
        <end position="878"/>
    </location>
</feature>
<evidence type="ECO:0000256" key="6">
    <source>
        <dbReference type="SAM" id="Phobius"/>
    </source>
</evidence>
<protein>
    <submittedName>
        <fullName evidence="8">Transporter</fullName>
    </submittedName>
</protein>
<dbReference type="OrthoDB" id="9809027at2"/>
<dbReference type="EMBL" id="AP019860">
    <property type="protein sequence ID" value="BBM84275.1"/>
    <property type="molecule type" value="Genomic_DNA"/>
</dbReference>
<feature type="transmembrane region" description="Helical" evidence="6">
    <location>
        <begin position="827"/>
        <end position="845"/>
    </location>
</feature>
<dbReference type="Gene3D" id="1.20.1640.10">
    <property type="entry name" value="Multidrug efflux transporter AcrB transmembrane domain"/>
    <property type="match status" value="2"/>
</dbReference>
<evidence type="ECO:0000313" key="8">
    <source>
        <dbReference type="EMBL" id="BBM84275.1"/>
    </source>
</evidence>
<accession>A0A5S9F317</accession>
<comment type="subcellular location">
    <subcellularLocation>
        <location evidence="1">Cell membrane</location>
        <topology evidence="1">Multi-pass membrane protein</topology>
    </subcellularLocation>
</comment>
<feature type="transmembrane region" description="Helical" evidence="6">
    <location>
        <begin position="303"/>
        <end position="323"/>
    </location>
</feature>
<feature type="transmembrane region" description="Helical" evidence="6">
    <location>
        <begin position="277"/>
        <end position="296"/>
    </location>
</feature>
<feature type="transmembrane region" description="Helical" evidence="6">
    <location>
        <begin position="757"/>
        <end position="780"/>
    </location>
</feature>
<dbReference type="PROSITE" id="PS50156">
    <property type="entry name" value="SSD"/>
    <property type="match status" value="2"/>
</dbReference>
<dbReference type="GO" id="GO:0005886">
    <property type="term" value="C:plasma membrane"/>
    <property type="evidence" value="ECO:0007669"/>
    <property type="project" value="UniProtKB-SubCell"/>
</dbReference>
<dbReference type="KEGG" id="uam:UABAM_02632"/>
<proteinExistence type="predicted"/>
<dbReference type="RefSeq" id="WP_151968441.1">
    <property type="nucleotide sequence ID" value="NZ_AP019860.1"/>
</dbReference>
<feature type="transmembrane region" description="Helical" evidence="6">
    <location>
        <begin position="377"/>
        <end position="397"/>
    </location>
</feature>
<reference evidence="8 9" key="1">
    <citation type="submission" date="2019-08" db="EMBL/GenBank/DDBJ databases">
        <title>Complete genome sequence of Candidatus Uab amorphum.</title>
        <authorList>
            <person name="Shiratori T."/>
            <person name="Suzuki S."/>
            <person name="Kakizawa Y."/>
            <person name="Ishida K."/>
        </authorList>
    </citation>
    <scope>NUCLEOTIDE SEQUENCE [LARGE SCALE GENOMIC DNA]</scope>
    <source>
        <strain evidence="8 9">SRT547</strain>
    </source>
</reference>
<keyword evidence="3 6" id="KW-0812">Transmembrane</keyword>
<evidence type="ECO:0000259" key="7">
    <source>
        <dbReference type="PROSITE" id="PS50156"/>
    </source>
</evidence>
<dbReference type="InterPro" id="IPR004869">
    <property type="entry name" value="MMPL_dom"/>
</dbReference>
<dbReference type="InterPro" id="IPR000731">
    <property type="entry name" value="SSD"/>
</dbReference>
<gene>
    <name evidence="8" type="ORF">UABAM_02632</name>
</gene>
<evidence type="ECO:0000256" key="1">
    <source>
        <dbReference type="ARBA" id="ARBA00004651"/>
    </source>
</evidence>
<keyword evidence="9" id="KW-1185">Reference proteome</keyword>
<dbReference type="PANTHER" id="PTHR33406:SF13">
    <property type="entry name" value="MEMBRANE PROTEIN YDFJ"/>
    <property type="match status" value="1"/>
</dbReference>
<dbReference type="AlphaFoldDB" id="A0A5S9F317"/>
<dbReference type="SUPFAM" id="SSF82866">
    <property type="entry name" value="Multidrug efflux transporter AcrB transmembrane domain"/>
    <property type="match status" value="2"/>
</dbReference>
<organism evidence="8 9">
    <name type="scientific">Uabimicrobium amorphum</name>
    <dbReference type="NCBI Taxonomy" id="2596890"/>
    <lineage>
        <taxon>Bacteria</taxon>
        <taxon>Pseudomonadati</taxon>
        <taxon>Planctomycetota</taxon>
        <taxon>Candidatus Uabimicrobiia</taxon>
        <taxon>Candidatus Uabimicrobiales</taxon>
        <taxon>Candidatus Uabimicrobiaceae</taxon>
        <taxon>Candidatus Uabimicrobium</taxon>
    </lineage>
</organism>
<dbReference type="Proteomes" id="UP000326354">
    <property type="component" value="Chromosome"/>
</dbReference>
<dbReference type="InterPro" id="IPR050545">
    <property type="entry name" value="Mycobact_MmpL"/>
</dbReference>
<sequence>MQGFYNRLALFTTKRSYTIIIVALFLSIVPLSLLPKLELKTDYAELVFQEAPVYQEYEKYTDNFGALKALYVIIDSPDARKIVEATHQKILSLRDADDKPLVRRMLFKTDKQFFYDYGLLFAKKSDVGEIGSDGPQLIALANTTDLSQFFGEVTNFFRKNSEGNIPQQNYIKQVLNDLHLSITENKLHKTPLPENRKSDYDTMPGMDQDGYFILSQNRLLVRIYPTITDDDYRKYLVFFNAVKEILESEAKKYTAEISYTGAPKLVVDEMQDIFKDAGLITFFSLFGVTFLFIISFQKFIWPLLSIMVLAIAVVWTFGFAVVLFGYLNVVSIVFAAVLVGLGIDYGIHLVQSYHEALCEEKDNDAAIHSSISHNGRAIVTSAITTAGAFFISSFSGFKGTYQLGVLGAIGILLCALFMLLILPALFSSTYKKSKSAYKMRKSMWIRVVHRILQYPKIVVTVTMICVGLGCVAIFNTHFDYDLLKLQKKNSVAVSVEKEITKYGFSSRFAVLLHDKNELDSLKTIVDDLEKLSAVEKVVSIADLIPKDEQEKMATIDKLRPLFLEWKPNKVSGKISQESLIDSLESLLDQCEIHLESALSGIGGNNQQLLDFLDDIVNATEELIEKIQAQDYAKNEKIIVSYQQHLLQQFRASAQKIQQYIDVKPFSINKLPKPIYEHFIGKNNLSAIYIYPKNNIGEEKYLREFVEQVHQVSHKVTGPLVGFYDTLTTMKEGYQRAGVMAIIAIFILLLFEFKSLYVAILTIIPLVCGGVLMIGLMYVLGIRINPANLVALPLIFGIGADHGIHIAHRYFREKQHEIDKIIASTGHAILITSLTTAIGFGSLSFADYQGLSSLGMMMVIGVMCCLYTSVVLLPAILRILQGKRE</sequence>
<evidence type="ECO:0000256" key="2">
    <source>
        <dbReference type="ARBA" id="ARBA00022475"/>
    </source>
</evidence>
<feature type="domain" description="SSD" evidence="7">
    <location>
        <begin position="307"/>
        <end position="428"/>
    </location>
</feature>
<feature type="transmembrane region" description="Helical" evidence="6">
    <location>
        <begin position="329"/>
        <end position="347"/>
    </location>
</feature>
<feature type="transmembrane region" description="Helical" evidence="6">
    <location>
        <begin position="451"/>
        <end position="474"/>
    </location>
</feature>
<name>A0A5S9F317_UABAM</name>
<keyword evidence="4 6" id="KW-1133">Transmembrane helix</keyword>
<dbReference type="Pfam" id="PF03176">
    <property type="entry name" value="MMPL"/>
    <property type="match status" value="2"/>
</dbReference>
<keyword evidence="5 6" id="KW-0472">Membrane</keyword>
<feature type="transmembrane region" description="Helical" evidence="6">
    <location>
        <begin position="857"/>
        <end position="879"/>
    </location>
</feature>
<evidence type="ECO:0000256" key="4">
    <source>
        <dbReference type="ARBA" id="ARBA00022989"/>
    </source>
</evidence>